<evidence type="ECO:0000256" key="1">
    <source>
        <dbReference type="SAM" id="MobiDB-lite"/>
    </source>
</evidence>
<name>A0AAW2S3J7_9LAMI</name>
<proteinExistence type="predicted"/>
<reference evidence="2" key="1">
    <citation type="submission" date="2020-06" db="EMBL/GenBank/DDBJ databases">
        <authorList>
            <person name="Li T."/>
            <person name="Hu X."/>
            <person name="Zhang T."/>
            <person name="Song X."/>
            <person name="Zhang H."/>
            <person name="Dai N."/>
            <person name="Sheng W."/>
            <person name="Hou X."/>
            <person name="Wei L."/>
        </authorList>
    </citation>
    <scope>NUCLEOTIDE SEQUENCE</scope>
    <source>
        <strain evidence="2">KEN1</strain>
        <tissue evidence="2">Leaf</tissue>
    </source>
</reference>
<comment type="caution">
    <text evidence="2">The sequence shown here is derived from an EMBL/GenBank/DDBJ whole genome shotgun (WGS) entry which is preliminary data.</text>
</comment>
<accession>A0AAW2S3J7</accession>
<sequence length="59" mass="6406">MDMVEARLVAPGNCRKLNVQQLLWQSRSPICSGPGRSEPTVPPSTSVSKDPGHFSIMVI</sequence>
<reference evidence="2" key="2">
    <citation type="journal article" date="2024" name="Plant">
        <title>Genomic evolution and insights into agronomic trait innovations of Sesamum species.</title>
        <authorList>
            <person name="Miao H."/>
            <person name="Wang L."/>
            <person name="Qu L."/>
            <person name="Liu H."/>
            <person name="Sun Y."/>
            <person name="Le M."/>
            <person name="Wang Q."/>
            <person name="Wei S."/>
            <person name="Zheng Y."/>
            <person name="Lin W."/>
            <person name="Duan Y."/>
            <person name="Cao H."/>
            <person name="Xiong S."/>
            <person name="Wang X."/>
            <person name="Wei L."/>
            <person name="Li C."/>
            <person name="Ma Q."/>
            <person name="Ju M."/>
            <person name="Zhao R."/>
            <person name="Li G."/>
            <person name="Mu C."/>
            <person name="Tian Q."/>
            <person name="Mei H."/>
            <person name="Zhang T."/>
            <person name="Gao T."/>
            <person name="Zhang H."/>
        </authorList>
    </citation>
    <scope>NUCLEOTIDE SEQUENCE</scope>
    <source>
        <strain evidence="2">KEN1</strain>
    </source>
</reference>
<feature type="region of interest" description="Disordered" evidence="1">
    <location>
        <begin position="30"/>
        <end position="49"/>
    </location>
</feature>
<organism evidence="2">
    <name type="scientific">Sesamum latifolium</name>
    <dbReference type="NCBI Taxonomy" id="2727402"/>
    <lineage>
        <taxon>Eukaryota</taxon>
        <taxon>Viridiplantae</taxon>
        <taxon>Streptophyta</taxon>
        <taxon>Embryophyta</taxon>
        <taxon>Tracheophyta</taxon>
        <taxon>Spermatophyta</taxon>
        <taxon>Magnoliopsida</taxon>
        <taxon>eudicotyledons</taxon>
        <taxon>Gunneridae</taxon>
        <taxon>Pentapetalae</taxon>
        <taxon>asterids</taxon>
        <taxon>lamiids</taxon>
        <taxon>Lamiales</taxon>
        <taxon>Pedaliaceae</taxon>
        <taxon>Sesamum</taxon>
    </lineage>
</organism>
<protein>
    <submittedName>
        <fullName evidence="2">Uncharacterized protein</fullName>
    </submittedName>
</protein>
<evidence type="ECO:0000313" key="2">
    <source>
        <dbReference type="EMBL" id="KAL0386632.1"/>
    </source>
</evidence>
<gene>
    <name evidence="2" type="ORF">Slati_4590100</name>
</gene>
<dbReference type="EMBL" id="JACGWN010000089">
    <property type="protein sequence ID" value="KAL0386632.1"/>
    <property type="molecule type" value="Genomic_DNA"/>
</dbReference>
<dbReference type="AlphaFoldDB" id="A0AAW2S3J7"/>